<dbReference type="Pfam" id="PF00494">
    <property type="entry name" value="SQS_PSY"/>
    <property type="match status" value="1"/>
</dbReference>
<proteinExistence type="predicted"/>
<dbReference type="EMBL" id="JACHOV010000001">
    <property type="protein sequence ID" value="MBB4640057.1"/>
    <property type="molecule type" value="Genomic_DNA"/>
</dbReference>
<gene>
    <name evidence="1" type="ORF">HNQ99_000337</name>
</gene>
<reference evidence="1 2" key="1">
    <citation type="submission" date="2020-08" db="EMBL/GenBank/DDBJ databases">
        <title>Genomic Encyclopedia of Type Strains, Phase IV (KMG-IV): sequencing the most valuable type-strain genomes for metagenomic binning, comparative biology and taxonomic classification.</title>
        <authorList>
            <person name="Goeker M."/>
        </authorList>
    </citation>
    <scope>NUCLEOTIDE SEQUENCE [LARGE SCALE GENOMIC DNA]</scope>
    <source>
        <strain evidence="1 2">DSM 7465</strain>
    </source>
</reference>
<sequence>MTDITMEITHLQRLTTAYAPKIVQNGIHLIWAFDIRMADIVRTTSEPMIGQMRLTWWHEALREGKGAGEPLVEALRRDVGSDAGVEGLLAAIEGWEVLLEPMPLSDSQLIAFAEHRGGGIFRQIGRLTGDFPGWLAQAGMGWALWDLSGHISHQDTARRAIVLAREFLTDVPARGWPKSLASLRILTGLARRDALHDRIAPAGLQLRQYARILWLGMRGG</sequence>
<accession>A0A840HQZ9</accession>
<comment type="caution">
    <text evidence="1">The sequence shown here is derived from an EMBL/GenBank/DDBJ whole genome shotgun (WGS) entry which is preliminary data.</text>
</comment>
<dbReference type="EC" id="2.5.1.32" evidence="1"/>
<organism evidence="1 2">
    <name type="scientific">Rhizorhapis suberifaciens</name>
    <name type="common">corky root of lettuce</name>
    <dbReference type="NCBI Taxonomy" id="13656"/>
    <lineage>
        <taxon>Bacteria</taxon>
        <taxon>Pseudomonadati</taxon>
        <taxon>Pseudomonadota</taxon>
        <taxon>Alphaproteobacteria</taxon>
        <taxon>Sphingomonadales</taxon>
        <taxon>Sphingomonadaceae</taxon>
        <taxon>Rhizorhapis</taxon>
    </lineage>
</organism>
<dbReference type="Proteomes" id="UP000575068">
    <property type="component" value="Unassembled WGS sequence"/>
</dbReference>
<dbReference type="SUPFAM" id="SSF48576">
    <property type="entry name" value="Terpenoid synthases"/>
    <property type="match status" value="1"/>
</dbReference>
<dbReference type="InterPro" id="IPR008949">
    <property type="entry name" value="Isoprenoid_synthase_dom_sf"/>
</dbReference>
<name>A0A840HQZ9_9SPHN</name>
<dbReference type="AlphaFoldDB" id="A0A840HQZ9"/>
<keyword evidence="1" id="KW-0808">Transferase</keyword>
<keyword evidence="2" id="KW-1185">Reference proteome</keyword>
<evidence type="ECO:0000313" key="2">
    <source>
        <dbReference type="Proteomes" id="UP000575068"/>
    </source>
</evidence>
<dbReference type="InterPro" id="IPR002060">
    <property type="entry name" value="Squ/phyt_synthse"/>
</dbReference>
<dbReference type="GO" id="GO:0016740">
    <property type="term" value="F:transferase activity"/>
    <property type="evidence" value="ECO:0007669"/>
    <property type="project" value="UniProtKB-KW"/>
</dbReference>
<evidence type="ECO:0000313" key="1">
    <source>
        <dbReference type="EMBL" id="MBB4640057.1"/>
    </source>
</evidence>
<dbReference type="RefSeq" id="WP_184473898.1">
    <property type="nucleotide sequence ID" value="NZ_JACHOV010000001.1"/>
</dbReference>
<protein>
    <submittedName>
        <fullName evidence="1">Phytoene synthase</fullName>
        <ecNumber evidence="1">2.5.1.32</ecNumber>
    </submittedName>
</protein>